<accession>A0ABS1Y9N3</accession>
<keyword evidence="3" id="KW-1185">Reference proteome</keyword>
<keyword evidence="1" id="KW-0812">Transmembrane</keyword>
<gene>
    <name evidence="2" type="ORF">JM949_00795</name>
</gene>
<feature type="transmembrane region" description="Helical" evidence="1">
    <location>
        <begin position="29"/>
        <end position="52"/>
    </location>
</feature>
<sequence>METIGTLGAVVGGALFVMGLTGDSYRGDLLVVGALLVIAGLLLRIEAAVLAARWRGPNF</sequence>
<proteinExistence type="predicted"/>
<dbReference type="RefSeq" id="WP_203146529.1">
    <property type="nucleotide sequence ID" value="NZ_JAEVHL010000002.1"/>
</dbReference>
<protein>
    <submittedName>
        <fullName evidence="2">Uncharacterized protein</fullName>
    </submittedName>
</protein>
<name>A0ABS1Y9N3_9ACTN</name>
<keyword evidence="1" id="KW-0472">Membrane</keyword>
<dbReference type="EMBL" id="JAEVHL010000002">
    <property type="protein sequence ID" value="MBM0274099.1"/>
    <property type="molecule type" value="Genomic_DNA"/>
</dbReference>
<reference evidence="2 3" key="1">
    <citation type="submission" date="2021-01" db="EMBL/GenBank/DDBJ databases">
        <title>Draft genome sequence of Micromonospora sp. strain STR1s_6.</title>
        <authorList>
            <person name="Karlyshev A."/>
            <person name="Jawad R."/>
        </authorList>
    </citation>
    <scope>NUCLEOTIDE SEQUENCE [LARGE SCALE GENOMIC DNA]</scope>
    <source>
        <strain evidence="2 3">STR1S-6</strain>
    </source>
</reference>
<organism evidence="2 3">
    <name type="scientific">Micromonospora tarensis</name>
    <dbReference type="NCBI Taxonomy" id="2806100"/>
    <lineage>
        <taxon>Bacteria</taxon>
        <taxon>Bacillati</taxon>
        <taxon>Actinomycetota</taxon>
        <taxon>Actinomycetes</taxon>
        <taxon>Micromonosporales</taxon>
        <taxon>Micromonosporaceae</taxon>
        <taxon>Micromonospora</taxon>
    </lineage>
</organism>
<keyword evidence="1" id="KW-1133">Transmembrane helix</keyword>
<evidence type="ECO:0000313" key="3">
    <source>
        <dbReference type="Proteomes" id="UP000622245"/>
    </source>
</evidence>
<evidence type="ECO:0000313" key="2">
    <source>
        <dbReference type="EMBL" id="MBM0274099.1"/>
    </source>
</evidence>
<dbReference type="Proteomes" id="UP000622245">
    <property type="component" value="Unassembled WGS sequence"/>
</dbReference>
<comment type="caution">
    <text evidence="2">The sequence shown here is derived from an EMBL/GenBank/DDBJ whole genome shotgun (WGS) entry which is preliminary data.</text>
</comment>
<evidence type="ECO:0000256" key="1">
    <source>
        <dbReference type="SAM" id="Phobius"/>
    </source>
</evidence>